<evidence type="ECO:0000313" key="11">
    <source>
        <dbReference type="EMBL" id="ALA56613.1"/>
    </source>
</evidence>
<keyword evidence="5 11" id="KW-0418">Kinase</keyword>
<accession>A0A0K2G6N9</accession>
<dbReference type="CDD" id="cd00130">
    <property type="entry name" value="PAS"/>
    <property type="match status" value="4"/>
</dbReference>
<feature type="domain" description="PAS" evidence="9">
    <location>
        <begin position="55"/>
        <end position="101"/>
    </location>
</feature>
<dbReference type="NCBIfam" id="TIGR00229">
    <property type="entry name" value="sensory_box"/>
    <property type="match status" value="3"/>
</dbReference>
<dbReference type="SMART" id="SM00387">
    <property type="entry name" value="HATPase_c"/>
    <property type="match status" value="1"/>
</dbReference>
<dbReference type="Gene3D" id="1.10.287.130">
    <property type="match status" value="1"/>
</dbReference>
<dbReference type="InterPro" id="IPR001610">
    <property type="entry name" value="PAC"/>
</dbReference>
<keyword evidence="12" id="KW-1185">Reference proteome</keyword>
<dbReference type="InterPro" id="IPR011006">
    <property type="entry name" value="CheY-like_superfamily"/>
</dbReference>
<dbReference type="InterPro" id="IPR001789">
    <property type="entry name" value="Sig_transdc_resp-reg_receiver"/>
</dbReference>
<dbReference type="Pfam" id="PF00989">
    <property type="entry name" value="PAS"/>
    <property type="match status" value="1"/>
</dbReference>
<dbReference type="OrthoDB" id="9783713at2"/>
<evidence type="ECO:0000313" key="12">
    <source>
        <dbReference type="Proteomes" id="UP000069205"/>
    </source>
</evidence>
<dbReference type="SMART" id="SM00448">
    <property type="entry name" value="REC"/>
    <property type="match status" value="1"/>
</dbReference>
<dbReference type="Pfam" id="PF00072">
    <property type="entry name" value="Response_reg"/>
    <property type="match status" value="1"/>
</dbReference>
<dbReference type="Pfam" id="PF02518">
    <property type="entry name" value="HATPase_c"/>
    <property type="match status" value="1"/>
</dbReference>
<feature type="domain" description="PAC" evidence="10">
    <location>
        <begin position="241"/>
        <end position="293"/>
    </location>
</feature>
<proteinExistence type="predicted"/>
<feature type="domain" description="PAC" evidence="10">
    <location>
        <begin position="498"/>
        <end position="553"/>
    </location>
</feature>
<dbReference type="SUPFAM" id="SSF55874">
    <property type="entry name" value="ATPase domain of HSP90 chaperone/DNA topoisomerase II/histidine kinase"/>
    <property type="match status" value="1"/>
</dbReference>
<dbReference type="PANTHER" id="PTHR43304">
    <property type="entry name" value="PHYTOCHROME-LIKE PROTEIN CPH1"/>
    <property type="match status" value="1"/>
</dbReference>
<reference evidence="11 12" key="1">
    <citation type="journal article" date="2015" name="Proc. Natl. Acad. Sci. U.S.A.">
        <title>Expanded metabolic versatility of ubiquitous nitrite-oxidizing bacteria from the genus Nitrospira.</title>
        <authorList>
            <person name="Koch H."/>
            <person name="Lucker S."/>
            <person name="Albertsen M."/>
            <person name="Kitzinger K."/>
            <person name="Herbold C."/>
            <person name="Spieck E."/>
            <person name="Nielsen P.H."/>
            <person name="Wagner M."/>
            <person name="Daims H."/>
        </authorList>
    </citation>
    <scope>NUCLEOTIDE SEQUENCE [LARGE SCALE GENOMIC DNA]</scope>
    <source>
        <strain evidence="11 12">NSP M-1</strain>
    </source>
</reference>
<dbReference type="GO" id="GO:0006355">
    <property type="term" value="P:regulation of DNA-templated transcription"/>
    <property type="evidence" value="ECO:0007669"/>
    <property type="project" value="InterPro"/>
</dbReference>
<evidence type="ECO:0000256" key="1">
    <source>
        <dbReference type="ARBA" id="ARBA00000085"/>
    </source>
</evidence>
<dbReference type="Gene3D" id="3.30.565.10">
    <property type="entry name" value="Histidine kinase-like ATPase, C-terminal domain"/>
    <property type="match status" value="1"/>
</dbReference>
<feature type="domain" description="PAC" evidence="10">
    <location>
        <begin position="104"/>
        <end position="156"/>
    </location>
</feature>
<protein>
    <recommendedName>
        <fullName evidence="2">histidine kinase</fullName>
        <ecNumber evidence="2">2.7.13.3</ecNumber>
    </recommendedName>
</protein>
<dbReference type="SUPFAM" id="SSF52172">
    <property type="entry name" value="CheY-like"/>
    <property type="match status" value="1"/>
</dbReference>
<gene>
    <name evidence="11" type="ORF">NITMOv2_0173</name>
</gene>
<dbReference type="STRING" id="42253.NITMOv2_0173"/>
<organism evidence="11 12">
    <name type="scientific">Nitrospira moscoviensis</name>
    <dbReference type="NCBI Taxonomy" id="42253"/>
    <lineage>
        <taxon>Bacteria</taxon>
        <taxon>Pseudomonadati</taxon>
        <taxon>Nitrospirota</taxon>
        <taxon>Nitrospiria</taxon>
        <taxon>Nitrospirales</taxon>
        <taxon>Nitrospiraceae</taxon>
        <taxon>Nitrospira</taxon>
    </lineage>
</organism>
<evidence type="ECO:0000256" key="6">
    <source>
        <dbReference type="PROSITE-ProRule" id="PRU00169"/>
    </source>
</evidence>
<dbReference type="EC" id="2.7.13.3" evidence="2"/>
<dbReference type="PROSITE" id="PS50112">
    <property type="entry name" value="PAS"/>
    <property type="match status" value="4"/>
</dbReference>
<dbReference type="InterPro" id="IPR000700">
    <property type="entry name" value="PAS-assoc_C"/>
</dbReference>
<dbReference type="InterPro" id="IPR000014">
    <property type="entry name" value="PAS"/>
</dbReference>
<evidence type="ECO:0000256" key="5">
    <source>
        <dbReference type="ARBA" id="ARBA00022777"/>
    </source>
</evidence>
<dbReference type="CDD" id="cd00156">
    <property type="entry name" value="REC"/>
    <property type="match status" value="1"/>
</dbReference>
<dbReference type="InterPro" id="IPR003661">
    <property type="entry name" value="HisK_dim/P_dom"/>
</dbReference>
<evidence type="ECO:0000256" key="3">
    <source>
        <dbReference type="ARBA" id="ARBA00022553"/>
    </source>
</evidence>
<dbReference type="AlphaFoldDB" id="A0A0K2G6N9"/>
<dbReference type="InterPro" id="IPR005467">
    <property type="entry name" value="His_kinase_dom"/>
</dbReference>
<dbReference type="SUPFAM" id="SSF55785">
    <property type="entry name" value="PYP-like sensor domain (PAS domain)"/>
    <property type="match status" value="4"/>
</dbReference>
<keyword evidence="3 6" id="KW-0597">Phosphoprotein</keyword>
<name>A0A0K2G6N9_NITMO</name>
<evidence type="ECO:0000259" key="8">
    <source>
        <dbReference type="PROSITE" id="PS50110"/>
    </source>
</evidence>
<dbReference type="PATRIC" id="fig|42253.5.peg.170"/>
<evidence type="ECO:0000259" key="10">
    <source>
        <dbReference type="PROSITE" id="PS50113"/>
    </source>
</evidence>
<dbReference type="Pfam" id="PF00512">
    <property type="entry name" value="HisKA"/>
    <property type="match status" value="1"/>
</dbReference>
<dbReference type="PRINTS" id="PR00344">
    <property type="entry name" value="BCTRLSENSOR"/>
</dbReference>
<dbReference type="Gene3D" id="3.30.450.20">
    <property type="entry name" value="PAS domain"/>
    <property type="match status" value="4"/>
</dbReference>
<dbReference type="Pfam" id="PF08447">
    <property type="entry name" value="PAS_3"/>
    <property type="match status" value="1"/>
</dbReference>
<dbReference type="Gene3D" id="2.10.70.100">
    <property type="match status" value="2"/>
</dbReference>
<dbReference type="PROSITE" id="PS50110">
    <property type="entry name" value="RESPONSE_REGULATORY"/>
    <property type="match status" value="1"/>
</dbReference>
<feature type="domain" description="PAS" evidence="9">
    <location>
        <begin position="193"/>
        <end position="238"/>
    </location>
</feature>
<dbReference type="InterPro" id="IPR036097">
    <property type="entry name" value="HisK_dim/P_sf"/>
</dbReference>
<dbReference type="PANTHER" id="PTHR43304:SF1">
    <property type="entry name" value="PAC DOMAIN-CONTAINING PROTEIN"/>
    <property type="match status" value="1"/>
</dbReference>
<feature type="domain" description="PAC" evidence="10">
    <location>
        <begin position="371"/>
        <end position="421"/>
    </location>
</feature>
<dbReference type="PROSITE" id="PS50109">
    <property type="entry name" value="HIS_KIN"/>
    <property type="match status" value="1"/>
</dbReference>
<dbReference type="InterPro" id="IPR004358">
    <property type="entry name" value="Sig_transdc_His_kin-like_C"/>
</dbReference>
<dbReference type="SMART" id="SM00388">
    <property type="entry name" value="HisKA"/>
    <property type="match status" value="1"/>
</dbReference>
<dbReference type="InterPro" id="IPR036890">
    <property type="entry name" value="HATPase_C_sf"/>
</dbReference>
<evidence type="ECO:0000259" key="9">
    <source>
        <dbReference type="PROSITE" id="PS50112"/>
    </source>
</evidence>
<dbReference type="Pfam" id="PF13426">
    <property type="entry name" value="PAS_9"/>
    <property type="match status" value="2"/>
</dbReference>
<evidence type="ECO:0000256" key="4">
    <source>
        <dbReference type="ARBA" id="ARBA00022679"/>
    </source>
</evidence>
<evidence type="ECO:0000256" key="2">
    <source>
        <dbReference type="ARBA" id="ARBA00012438"/>
    </source>
</evidence>
<dbReference type="KEGG" id="nmv:NITMOv2_0173"/>
<dbReference type="SUPFAM" id="SSF47384">
    <property type="entry name" value="Homodimeric domain of signal transducing histidine kinase"/>
    <property type="match status" value="1"/>
</dbReference>
<feature type="domain" description="PAS" evidence="9">
    <location>
        <begin position="422"/>
        <end position="493"/>
    </location>
</feature>
<dbReference type="InterPro" id="IPR013655">
    <property type="entry name" value="PAS_fold_3"/>
</dbReference>
<dbReference type="RefSeq" id="WP_053378077.1">
    <property type="nucleotide sequence ID" value="NZ_CP011801.1"/>
</dbReference>
<dbReference type="InterPro" id="IPR013767">
    <property type="entry name" value="PAS_fold"/>
</dbReference>
<feature type="modified residue" description="4-aspartylphosphate" evidence="6">
    <location>
        <position position="860"/>
    </location>
</feature>
<feature type="domain" description="PAS" evidence="9">
    <location>
        <begin position="294"/>
        <end position="347"/>
    </location>
</feature>
<dbReference type="GO" id="GO:0000155">
    <property type="term" value="F:phosphorelay sensor kinase activity"/>
    <property type="evidence" value="ECO:0007669"/>
    <property type="project" value="InterPro"/>
</dbReference>
<comment type="catalytic activity">
    <reaction evidence="1">
        <text>ATP + protein L-histidine = ADP + protein N-phospho-L-histidine.</text>
        <dbReference type="EC" id="2.7.13.3"/>
    </reaction>
</comment>
<keyword evidence="4 11" id="KW-0808">Transferase</keyword>
<feature type="domain" description="Histidine kinase" evidence="7">
    <location>
        <begin position="566"/>
        <end position="790"/>
    </location>
</feature>
<dbReference type="SMART" id="SM00091">
    <property type="entry name" value="PAS"/>
    <property type="match status" value="4"/>
</dbReference>
<dbReference type="Gene3D" id="3.40.50.2300">
    <property type="match status" value="1"/>
</dbReference>
<sequence>MELNTVLLIGALLLLGLSTWHGWHQRRDGVLKSKVIAAASCGVAITDAAVPRHPVIYANPAFRLLTGYADEEVLGQSLSLLHGPQTDRVAIEKLALALQDGRPCRVVARHYRKNGAPFWNEVTLSPVRNPLGEVTQFIWVMTDVTQRQQAEQSHKAPPNSSPASTLDTHLQSAQALAHVGSWDWTIRDGTQVWSDEQYRIFGYEPGSVMPTYETFTAALHPDDRARVVAAVEKTLADGAPYEVDCRIVQPSGTIRFVRCRGAVTRDAAGQPVRMAGTVQDLTQYKLIESVAQEREAQFRLAVESAPNGMLMANQDGIISMVNGQIERLFGYTRDELLGRSVELLVPERFRSAHPDARRSFFSVPATRAMGTGRELYGLRKDGTEFPLEIGLNPLETSSGRMVLAAIVDITPRREAERTVRESQRRLDLAVEAAHVGIFEHDHRTDTLYWSPALREIYGLSADEPGSLQRYLELIPQEDRGAVLDALRQAHDPAGSGQFLVEHRLVRPDKSIRYVSVRSHTWFEGDGSARAPVRTIGAVVDVTDLKQAEASRRHASKMEAIGTLAGGIAHEFNNSLTAVLGFSELALPLIPADSKAHRHIEQVVAAGRKSRELVHQLLTFSQQSDHVKRPLSLHTLVKESLKLLRPTIPAWIELRERIAAPTRPISADTTHMHQLMLNLVENALHAMRQSGGILDIRLEDRELDVEQVSPSGRLAPGCYVCLTIRDTGEGMDPEVVRRIFDPFFTTEPLGEGRGMGLSVVHSIVTAHGGTVLVESQVDVGTTVSVYLPALPPRAAAPATADVPPPHGHECILFVDDEESLARFGGEMLESLGYFPVVRMNAADAWQAFSIAPQRFDLLITDQCMPGMGGDLLAEECRRLRPDLPVILCTGSDQRRSAAEARVQGPAEYLLKPLALHDLAHAIRRLLDARDTGGSPRAAQTAVTLFVEEDADAVSTRR</sequence>
<dbReference type="CDD" id="cd00082">
    <property type="entry name" value="HisKA"/>
    <property type="match status" value="1"/>
</dbReference>
<dbReference type="InterPro" id="IPR052162">
    <property type="entry name" value="Sensor_kinase/Photoreceptor"/>
</dbReference>
<dbReference type="SMART" id="SM00086">
    <property type="entry name" value="PAC"/>
    <property type="match status" value="4"/>
</dbReference>
<dbReference type="InterPro" id="IPR003594">
    <property type="entry name" value="HATPase_dom"/>
</dbReference>
<evidence type="ECO:0000259" key="7">
    <source>
        <dbReference type="PROSITE" id="PS50109"/>
    </source>
</evidence>
<dbReference type="EMBL" id="CP011801">
    <property type="protein sequence ID" value="ALA56613.1"/>
    <property type="molecule type" value="Genomic_DNA"/>
</dbReference>
<dbReference type="PROSITE" id="PS50113">
    <property type="entry name" value="PAC"/>
    <property type="match status" value="4"/>
</dbReference>
<feature type="domain" description="Response regulatory" evidence="8">
    <location>
        <begin position="809"/>
        <end position="925"/>
    </location>
</feature>
<dbReference type="InterPro" id="IPR035965">
    <property type="entry name" value="PAS-like_dom_sf"/>
</dbReference>
<dbReference type="Proteomes" id="UP000069205">
    <property type="component" value="Chromosome"/>
</dbReference>